<protein>
    <submittedName>
        <fullName evidence="2">Uncharacterized protein</fullName>
    </submittedName>
</protein>
<proteinExistence type="predicted"/>
<evidence type="ECO:0000256" key="1">
    <source>
        <dbReference type="SAM" id="Coils"/>
    </source>
</evidence>
<dbReference type="PANTHER" id="PTHR35689:SF1">
    <property type="entry name" value="EARLY ENDOSOME ANTIGEN"/>
    <property type="match status" value="1"/>
</dbReference>
<name>A0A0K9PT42_ZOSMR</name>
<gene>
    <name evidence="2" type="ORF">ZOSMA_16G00930</name>
</gene>
<dbReference type="PANTHER" id="PTHR35689">
    <property type="entry name" value="EARLY ENDOSOME ANTIGEN"/>
    <property type="match status" value="1"/>
</dbReference>
<feature type="coiled-coil region" evidence="1">
    <location>
        <begin position="81"/>
        <end position="177"/>
    </location>
</feature>
<dbReference type="AlphaFoldDB" id="A0A0K9PT42"/>
<dbReference type="OrthoDB" id="1913731at2759"/>
<reference evidence="3" key="1">
    <citation type="journal article" date="2016" name="Nature">
        <title>The genome of the seagrass Zostera marina reveals angiosperm adaptation to the sea.</title>
        <authorList>
            <person name="Olsen J.L."/>
            <person name="Rouze P."/>
            <person name="Verhelst B."/>
            <person name="Lin Y.-C."/>
            <person name="Bayer T."/>
            <person name="Collen J."/>
            <person name="Dattolo E."/>
            <person name="De Paoli E."/>
            <person name="Dittami S."/>
            <person name="Maumus F."/>
            <person name="Michel G."/>
            <person name="Kersting A."/>
            <person name="Lauritano C."/>
            <person name="Lohaus R."/>
            <person name="Toepel M."/>
            <person name="Tonon T."/>
            <person name="Vanneste K."/>
            <person name="Amirebrahimi M."/>
            <person name="Brakel J."/>
            <person name="Bostroem C."/>
            <person name="Chovatia M."/>
            <person name="Grimwood J."/>
            <person name="Jenkins J.W."/>
            <person name="Jueterbock A."/>
            <person name="Mraz A."/>
            <person name="Stam W.T."/>
            <person name="Tice H."/>
            <person name="Bornberg-Bauer E."/>
            <person name="Green P.J."/>
            <person name="Pearson G.A."/>
            <person name="Procaccini G."/>
            <person name="Duarte C.M."/>
            <person name="Schmutz J."/>
            <person name="Reusch T.B.H."/>
            <person name="Van de Peer Y."/>
        </authorList>
    </citation>
    <scope>NUCLEOTIDE SEQUENCE [LARGE SCALE GENOMIC DNA]</scope>
    <source>
        <strain evidence="3">cv. Finnish</strain>
    </source>
</reference>
<dbReference type="EMBL" id="LFYR01000643">
    <property type="protein sequence ID" value="KMZ72126.1"/>
    <property type="molecule type" value="Genomic_DNA"/>
</dbReference>
<organism evidence="2 3">
    <name type="scientific">Zostera marina</name>
    <name type="common">Eelgrass</name>
    <dbReference type="NCBI Taxonomy" id="29655"/>
    <lineage>
        <taxon>Eukaryota</taxon>
        <taxon>Viridiplantae</taxon>
        <taxon>Streptophyta</taxon>
        <taxon>Embryophyta</taxon>
        <taxon>Tracheophyta</taxon>
        <taxon>Spermatophyta</taxon>
        <taxon>Magnoliopsida</taxon>
        <taxon>Liliopsida</taxon>
        <taxon>Zosteraceae</taxon>
        <taxon>Zostera</taxon>
    </lineage>
</organism>
<evidence type="ECO:0000313" key="2">
    <source>
        <dbReference type="EMBL" id="KMZ72126.1"/>
    </source>
</evidence>
<comment type="caution">
    <text evidence="2">The sequence shown here is derived from an EMBL/GenBank/DDBJ whole genome shotgun (WGS) entry which is preliminary data.</text>
</comment>
<keyword evidence="3" id="KW-1185">Reference proteome</keyword>
<dbReference type="Proteomes" id="UP000036987">
    <property type="component" value="Unassembled WGS sequence"/>
</dbReference>
<sequence length="229" mass="26989">MDIPPETDRYIKEMIEHSFDLPVSASTLSLKLLASKDARLRLRNKKNLLEKRLMENATHLDQYKAEATMSAQGLKRCVEEKESVVTRFVELTDQKDKLQKECMLYKKDIERLIESCDFFRKENEELRTKLNVCNNVIAICYEIESLKKDKEQLRNNLFKAEEEVELIFEENKLLERENKWVHKQVNKEKREGCSGFDSEDGSITCVKERETKVIPEEGFNKSVMEQMIE</sequence>
<evidence type="ECO:0000313" key="3">
    <source>
        <dbReference type="Proteomes" id="UP000036987"/>
    </source>
</evidence>
<dbReference type="STRING" id="29655.A0A0K9PT42"/>
<keyword evidence="1" id="KW-0175">Coiled coil</keyword>
<accession>A0A0K9PT42</accession>